<dbReference type="SMART" id="SM00387">
    <property type="entry name" value="HATPase_c"/>
    <property type="match status" value="1"/>
</dbReference>
<dbReference type="PRINTS" id="PR00344">
    <property type="entry name" value="BCTRLSENSOR"/>
</dbReference>
<keyword evidence="10" id="KW-1133">Transmembrane helix</keyword>
<keyword evidence="7" id="KW-0547">Nucleotide-binding</keyword>
<dbReference type="SUPFAM" id="SSF55874">
    <property type="entry name" value="ATPase domain of HSP90 chaperone/DNA topoisomerase II/histidine kinase"/>
    <property type="match status" value="1"/>
</dbReference>
<evidence type="ECO:0000259" key="14">
    <source>
        <dbReference type="PROSITE" id="PS50042"/>
    </source>
</evidence>
<dbReference type="InterPro" id="IPR003661">
    <property type="entry name" value="HisK_dim/P_dom"/>
</dbReference>
<evidence type="ECO:0000256" key="4">
    <source>
        <dbReference type="ARBA" id="ARBA00022553"/>
    </source>
</evidence>
<keyword evidence="8" id="KW-0418">Kinase</keyword>
<evidence type="ECO:0000256" key="3">
    <source>
        <dbReference type="ARBA" id="ARBA00012438"/>
    </source>
</evidence>
<dbReference type="SMART" id="SM00448">
    <property type="entry name" value="REC"/>
    <property type="match status" value="1"/>
</dbReference>
<dbReference type="EC" id="2.7.13.3" evidence="3"/>
<dbReference type="Gene3D" id="3.40.50.2300">
    <property type="match status" value="1"/>
</dbReference>
<dbReference type="InterPro" id="IPR014710">
    <property type="entry name" value="RmlC-like_jellyroll"/>
</dbReference>
<dbReference type="GO" id="GO:0016020">
    <property type="term" value="C:membrane"/>
    <property type="evidence" value="ECO:0007669"/>
    <property type="project" value="UniProtKB-SubCell"/>
</dbReference>
<dbReference type="PROSITE" id="PS50042">
    <property type="entry name" value="CNMP_BINDING_3"/>
    <property type="match status" value="1"/>
</dbReference>
<dbReference type="FunFam" id="3.30.565.10:FF:000010">
    <property type="entry name" value="Sensor histidine kinase RcsC"/>
    <property type="match status" value="1"/>
</dbReference>
<keyword evidence="12" id="KW-0472">Membrane</keyword>
<accession>A0A1F6GEP9</accession>
<dbReference type="Pfam" id="PF00027">
    <property type="entry name" value="cNMP_binding"/>
    <property type="match status" value="1"/>
</dbReference>
<evidence type="ECO:0000256" key="2">
    <source>
        <dbReference type="ARBA" id="ARBA00004370"/>
    </source>
</evidence>
<evidence type="ECO:0000256" key="7">
    <source>
        <dbReference type="ARBA" id="ARBA00022741"/>
    </source>
</evidence>
<organism evidence="17 18">
    <name type="scientific">Candidatus Lambdaproteobacteria bacterium RIFOXYD2_FULL_50_16</name>
    <dbReference type="NCBI Taxonomy" id="1817772"/>
    <lineage>
        <taxon>Bacteria</taxon>
        <taxon>Pseudomonadati</taxon>
        <taxon>Pseudomonadota</taxon>
        <taxon>Candidatus Lambdaproteobacteria</taxon>
    </lineage>
</organism>
<dbReference type="SUPFAM" id="SSF51206">
    <property type="entry name" value="cAMP-binding domain-like"/>
    <property type="match status" value="1"/>
</dbReference>
<dbReference type="Pfam" id="PF00072">
    <property type="entry name" value="Response_reg"/>
    <property type="match status" value="1"/>
</dbReference>
<dbReference type="InterPro" id="IPR003594">
    <property type="entry name" value="HATPase_dom"/>
</dbReference>
<feature type="domain" description="Histidine kinase" evidence="15">
    <location>
        <begin position="197"/>
        <end position="417"/>
    </location>
</feature>
<evidence type="ECO:0000256" key="6">
    <source>
        <dbReference type="ARBA" id="ARBA00022692"/>
    </source>
</evidence>
<keyword evidence="9" id="KW-0067">ATP-binding</keyword>
<keyword evidence="11" id="KW-0902">Two-component regulatory system</keyword>
<dbReference type="InterPro" id="IPR018490">
    <property type="entry name" value="cNMP-bd_dom_sf"/>
</dbReference>
<keyword evidence="5" id="KW-0808">Transferase</keyword>
<dbReference type="PROSITE" id="PS50110">
    <property type="entry name" value="RESPONSE_REGULATORY"/>
    <property type="match status" value="1"/>
</dbReference>
<gene>
    <name evidence="17" type="ORF">A2527_03185</name>
</gene>
<dbReference type="InterPro" id="IPR001789">
    <property type="entry name" value="Sig_transdc_resp-reg_receiver"/>
</dbReference>
<dbReference type="CDD" id="cd17546">
    <property type="entry name" value="REC_hyHK_CKI1_RcsC-like"/>
    <property type="match status" value="1"/>
</dbReference>
<dbReference type="InterPro" id="IPR036890">
    <property type="entry name" value="HATPase_C_sf"/>
</dbReference>
<dbReference type="EMBL" id="MFNE01000010">
    <property type="protein sequence ID" value="OGG96576.1"/>
    <property type="molecule type" value="Genomic_DNA"/>
</dbReference>
<dbReference type="PROSITE" id="PS50109">
    <property type="entry name" value="HIS_KIN"/>
    <property type="match status" value="1"/>
</dbReference>
<evidence type="ECO:0000256" key="12">
    <source>
        <dbReference type="ARBA" id="ARBA00023136"/>
    </source>
</evidence>
<evidence type="ECO:0000259" key="16">
    <source>
        <dbReference type="PROSITE" id="PS50110"/>
    </source>
</evidence>
<dbReference type="CDD" id="cd00082">
    <property type="entry name" value="HisKA"/>
    <property type="match status" value="1"/>
</dbReference>
<dbReference type="Pfam" id="PF00512">
    <property type="entry name" value="HisKA"/>
    <property type="match status" value="1"/>
</dbReference>
<sequence length="697" mass="78421">MAKQNSFINETNQELIDYMKSSRLFSHLPESLLMQLVPLSEIRTYLTDDEILVEGQENDRVFFMIRGCVEIYSGGEFILDLKRQGDLFGEMSVISNRPVSATVIAKTRVVVFTVQGRNIGRYTDIDVERINHVLYRLFAAVLTDKLALTTYKAKQYEIVNIYLNKTQQALAEKHKQLVKEKKAADAAADAKAAFIATMSHEVRTPLNGILGMTELLLSTRLDQEQTDFANAVLVSGQNLLAIINDILDFSKIDQDRLELVPQDMELKSLVEECLQINSPSAANKHLELFSRISPNLPPRIHGDPKRIAQVINNFLSNAIKFTAVGQVELLVDLFEADDGPEIRFQVKDSGIGIKEENHAELFHPFHQVDNSITRRHGGTGLGLAISKRLSELMQGRLWLESKEGQGSIFYFSIPLKPIGTAPAQSPLTPLPKGKNILFYEPGDEQRDNLETMMTGWGLSVTTYGSRAPLLERLKSEEIFHLVLLCLEPDEVAKTLIEKIYQVPGRQGLPIILTSRLGKEHLGLGIPNCRQLFKPIRERSLHRALNDLLANQSEVQTNDAKQYENLAQAFPLSIMLAEDNRINQKLFMKILAKVGYSVDLAATGLEVLELVDKKDYHLIFMDIQMPEMDGLTATKKIHAQLGKDKSPYIIALTANALEEDRQRYFEGGVDDYISKPFSQNTIFQKLKTEGSRIFGTPL</sequence>
<evidence type="ECO:0000256" key="10">
    <source>
        <dbReference type="ARBA" id="ARBA00022989"/>
    </source>
</evidence>
<evidence type="ECO:0000256" key="1">
    <source>
        <dbReference type="ARBA" id="ARBA00000085"/>
    </source>
</evidence>
<dbReference type="InterPro" id="IPR036097">
    <property type="entry name" value="HisK_dim/P_sf"/>
</dbReference>
<comment type="caution">
    <text evidence="17">The sequence shown here is derived from an EMBL/GenBank/DDBJ whole genome shotgun (WGS) entry which is preliminary data.</text>
</comment>
<dbReference type="Pfam" id="PF02518">
    <property type="entry name" value="HATPase_c"/>
    <property type="match status" value="1"/>
</dbReference>
<comment type="subcellular location">
    <subcellularLocation>
        <location evidence="2">Membrane</location>
    </subcellularLocation>
</comment>
<dbReference type="InterPro" id="IPR004358">
    <property type="entry name" value="Sig_transdc_His_kin-like_C"/>
</dbReference>
<evidence type="ECO:0000313" key="17">
    <source>
        <dbReference type="EMBL" id="OGG96576.1"/>
    </source>
</evidence>
<evidence type="ECO:0000259" key="15">
    <source>
        <dbReference type="PROSITE" id="PS50109"/>
    </source>
</evidence>
<reference evidence="17 18" key="1">
    <citation type="journal article" date="2016" name="Nat. Commun.">
        <title>Thousands of microbial genomes shed light on interconnected biogeochemical processes in an aquifer system.</title>
        <authorList>
            <person name="Anantharaman K."/>
            <person name="Brown C.T."/>
            <person name="Hug L.A."/>
            <person name="Sharon I."/>
            <person name="Castelle C.J."/>
            <person name="Probst A.J."/>
            <person name="Thomas B.C."/>
            <person name="Singh A."/>
            <person name="Wilkins M.J."/>
            <person name="Karaoz U."/>
            <person name="Brodie E.L."/>
            <person name="Williams K.H."/>
            <person name="Hubbard S.S."/>
            <person name="Banfield J.F."/>
        </authorList>
    </citation>
    <scope>NUCLEOTIDE SEQUENCE [LARGE SCALE GENOMIC DNA]</scope>
</reference>
<dbReference type="InterPro" id="IPR005467">
    <property type="entry name" value="His_kinase_dom"/>
</dbReference>
<name>A0A1F6GEP9_9PROT</name>
<dbReference type="SUPFAM" id="SSF47384">
    <property type="entry name" value="Homodimeric domain of signal transducing histidine kinase"/>
    <property type="match status" value="1"/>
</dbReference>
<feature type="modified residue" description="4-aspartylphosphate" evidence="13">
    <location>
        <position position="621"/>
    </location>
</feature>
<dbReference type="PANTHER" id="PTHR45339:SF1">
    <property type="entry name" value="HYBRID SIGNAL TRANSDUCTION HISTIDINE KINASE J"/>
    <property type="match status" value="1"/>
</dbReference>
<dbReference type="AlphaFoldDB" id="A0A1F6GEP9"/>
<dbReference type="GO" id="GO:0000155">
    <property type="term" value="F:phosphorelay sensor kinase activity"/>
    <property type="evidence" value="ECO:0007669"/>
    <property type="project" value="InterPro"/>
</dbReference>
<dbReference type="SMART" id="SM00388">
    <property type="entry name" value="HisKA"/>
    <property type="match status" value="1"/>
</dbReference>
<proteinExistence type="predicted"/>
<dbReference type="InterPro" id="IPR011006">
    <property type="entry name" value="CheY-like_superfamily"/>
</dbReference>
<dbReference type="STRING" id="1817772.A2527_03185"/>
<dbReference type="Gene3D" id="2.60.120.10">
    <property type="entry name" value="Jelly Rolls"/>
    <property type="match status" value="1"/>
</dbReference>
<keyword evidence="6" id="KW-0812">Transmembrane</keyword>
<protein>
    <recommendedName>
        <fullName evidence="3">histidine kinase</fullName>
        <ecNumber evidence="3">2.7.13.3</ecNumber>
    </recommendedName>
</protein>
<feature type="domain" description="Response regulatory" evidence="16">
    <location>
        <begin position="572"/>
        <end position="689"/>
    </location>
</feature>
<feature type="domain" description="Cyclic nucleotide-binding" evidence="14">
    <location>
        <begin position="24"/>
        <end position="114"/>
    </location>
</feature>
<dbReference type="CDD" id="cd00038">
    <property type="entry name" value="CAP_ED"/>
    <property type="match status" value="1"/>
</dbReference>
<evidence type="ECO:0000313" key="18">
    <source>
        <dbReference type="Proteomes" id="UP000178449"/>
    </source>
</evidence>
<evidence type="ECO:0000256" key="5">
    <source>
        <dbReference type="ARBA" id="ARBA00022679"/>
    </source>
</evidence>
<evidence type="ECO:0000256" key="11">
    <source>
        <dbReference type="ARBA" id="ARBA00023012"/>
    </source>
</evidence>
<dbReference type="SMART" id="SM00100">
    <property type="entry name" value="cNMP"/>
    <property type="match status" value="1"/>
</dbReference>
<dbReference type="Proteomes" id="UP000178449">
    <property type="component" value="Unassembled WGS sequence"/>
</dbReference>
<dbReference type="Gene3D" id="3.30.565.10">
    <property type="entry name" value="Histidine kinase-like ATPase, C-terminal domain"/>
    <property type="match status" value="1"/>
</dbReference>
<comment type="catalytic activity">
    <reaction evidence="1">
        <text>ATP + protein L-histidine = ADP + protein N-phospho-L-histidine.</text>
        <dbReference type="EC" id="2.7.13.3"/>
    </reaction>
</comment>
<dbReference type="CDD" id="cd16922">
    <property type="entry name" value="HATPase_EvgS-ArcB-TorS-like"/>
    <property type="match status" value="1"/>
</dbReference>
<dbReference type="GO" id="GO:0005524">
    <property type="term" value="F:ATP binding"/>
    <property type="evidence" value="ECO:0007669"/>
    <property type="project" value="UniProtKB-KW"/>
</dbReference>
<evidence type="ECO:0000256" key="9">
    <source>
        <dbReference type="ARBA" id="ARBA00022840"/>
    </source>
</evidence>
<evidence type="ECO:0000256" key="8">
    <source>
        <dbReference type="ARBA" id="ARBA00022777"/>
    </source>
</evidence>
<dbReference type="PANTHER" id="PTHR45339">
    <property type="entry name" value="HYBRID SIGNAL TRANSDUCTION HISTIDINE KINASE J"/>
    <property type="match status" value="1"/>
</dbReference>
<dbReference type="SUPFAM" id="SSF52172">
    <property type="entry name" value="CheY-like"/>
    <property type="match status" value="2"/>
</dbReference>
<evidence type="ECO:0000256" key="13">
    <source>
        <dbReference type="PROSITE-ProRule" id="PRU00169"/>
    </source>
</evidence>
<keyword evidence="4 13" id="KW-0597">Phosphoprotein</keyword>
<dbReference type="InterPro" id="IPR000595">
    <property type="entry name" value="cNMP-bd_dom"/>
</dbReference>
<dbReference type="FunFam" id="1.10.287.130:FF:000004">
    <property type="entry name" value="Ethylene receptor 1"/>
    <property type="match status" value="1"/>
</dbReference>
<dbReference type="Gene3D" id="1.10.287.130">
    <property type="match status" value="1"/>
</dbReference>